<organism evidence="1">
    <name type="scientific">marine sediment metagenome</name>
    <dbReference type="NCBI Taxonomy" id="412755"/>
    <lineage>
        <taxon>unclassified sequences</taxon>
        <taxon>metagenomes</taxon>
        <taxon>ecological metagenomes</taxon>
    </lineage>
</organism>
<sequence>MGLIRRYLPEHELEILSETRNQRMYRFSYLFGGKYFPLPPWSHQRDIGVFVRSMPVELAGMSYSAYHDLNFRPGYQLLLALVIYPYEGDERDREEEYDRPKKKKKDGKPLVEVLGGARIPLLDLVKRLIGDDLVWKIPVHGWTPSELRQLDKTKYKGVAHFADWACSETGCIILDTSYEDCQYIEGEGEPFFMWSERNVKVLTKEWPKAKEIRESIDRMVDWLELDPLRNFGELLTFIRSRKIDSKKKRPERNYDRMDYECPLDQVFEDEEEYCDETTAF</sequence>
<name>A0A0F9J4F2_9ZZZZ</name>
<dbReference type="EMBL" id="LAZR01017357">
    <property type="protein sequence ID" value="KKM00761.1"/>
    <property type="molecule type" value="Genomic_DNA"/>
</dbReference>
<evidence type="ECO:0000313" key="1">
    <source>
        <dbReference type="EMBL" id="KKM00761.1"/>
    </source>
</evidence>
<gene>
    <name evidence="1" type="ORF">LCGC14_1801180</name>
</gene>
<reference evidence="1" key="1">
    <citation type="journal article" date="2015" name="Nature">
        <title>Complex archaea that bridge the gap between prokaryotes and eukaryotes.</title>
        <authorList>
            <person name="Spang A."/>
            <person name="Saw J.H."/>
            <person name="Jorgensen S.L."/>
            <person name="Zaremba-Niedzwiedzka K."/>
            <person name="Martijn J."/>
            <person name="Lind A.E."/>
            <person name="van Eijk R."/>
            <person name="Schleper C."/>
            <person name="Guy L."/>
            <person name="Ettema T.J."/>
        </authorList>
    </citation>
    <scope>NUCLEOTIDE SEQUENCE</scope>
</reference>
<accession>A0A0F9J4F2</accession>
<protein>
    <submittedName>
        <fullName evidence="1">Uncharacterized protein</fullName>
    </submittedName>
</protein>
<dbReference type="AlphaFoldDB" id="A0A0F9J4F2"/>
<proteinExistence type="predicted"/>
<comment type="caution">
    <text evidence="1">The sequence shown here is derived from an EMBL/GenBank/DDBJ whole genome shotgun (WGS) entry which is preliminary data.</text>
</comment>